<gene>
    <name evidence="2" type="ORF">ACFQO6_22220</name>
</gene>
<organism evidence="2 3">
    <name type="scientific">Nocardioides astragali</name>
    <dbReference type="NCBI Taxonomy" id="1776736"/>
    <lineage>
        <taxon>Bacteria</taxon>
        <taxon>Bacillati</taxon>
        <taxon>Actinomycetota</taxon>
        <taxon>Actinomycetes</taxon>
        <taxon>Propionibacteriales</taxon>
        <taxon>Nocardioidaceae</taxon>
        <taxon>Nocardioides</taxon>
    </lineage>
</organism>
<dbReference type="EMBL" id="JBHTCH010000028">
    <property type="protein sequence ID" value="MFC7363002.1"/>
    <property type="molecule type" value="Genomic_DNA"/>
</dbReference>
<name>A0ABW2NAJ2_9ACTN</name>
<evidence type="ECO:0000313" key="3">
    <source>
        <dbReference type="Proteomes" id="UP001596524"/>
    </source>
</evidence>
<keyword evidence="3" id="KW-1185">Reference proteome</keyword>
<accession>A0ABW2NAJ2</accession>
<feature type="region of interest" description="Disordered" evidence="1">
    <location>
        <begin position="85"/>
        <end position="108"/>
    </location>
</feature>
<comment type="caution">
    <text evidence="2">The sequence shown here is derived from an EMBL/GenBank/DDBJ whole genome shotgun (WGS) entry which is preliminary data.</text>
</comment>
<proteinExistence type="predicted"/>
<reference evidence="3" key="1">
    <citation type="journal article" date="2019" name="Int. J. Syst. Evol. Microbiol.">
        <title>The Global Catalogue of Microorganisms (GCM) 10K type strain sequencing project: providing services to taxonomists for standard genome sequencing and annotation.</title>
        <authorList>
            <consortium name="The Broad Institute Genomics Platform"/>
            <consortium name="The Broad Institute Genome Sequencing Center for Infectious Disease"/>
            <person name="Wu L."/>
            <person name="Ma J."/>
        </authorList>
    </citation>
    <scope>NUCLEOTIDE SEQUENCE [LARGE SCALE GENOMIC DNA]</scope>
    <source>
        <strain evidence="3">FCH27</strain>
    </source>
</reference>
<evidence type="ECO:0000256" key="1">
    <source>
        <dbReference type="SAM" id="MobiDB-lite"/>
    </source>
</evidence>
<dbReference type="Proteomes" id="UP001596524">
    <property type="component" value="Unassembled WGS sequence"/>
</dbReference>
<protein>
    <submittedName>
        <fullName evidence="2">Uncharacterized protein</fullName>
    </submittedName>
</protein>
<sequence length="108" mass="11725">MERAGDVFELRFEPRDRRGLRLLAATIWQAVTLADTVPGNDAGGAGGTYVVTRRADRTELVRVDVTHEEIAATRAHLERQLTELSPGELEAAWSSDGDGDGDAHEGPQ</sequence>
<evidence type="ECO:0000313" key="2">
    <source>
        <dbReference type="EMBL" id="MFC7363002.1"/>
    </source>
</evidence>
<dbReference type="RefSeq" id="WP_255891384.1">
    <property type="nucleotide sequence ID" value="NZ_JAFMZM010000004.1"/>
</dbReference>